<gene>
    <name evidence="2" type="ORF">PGQ11_001965</name>
</gene>
<comment type="caution">
    <text evidence="2">The sequence shown here is derived from an EMBL/GenBank/DDBJ whole genome shotgun (WGS) entry which is preliminary data.</text>
</comment>
<evidence type="ECO:0000256" key="1">
    <source>
        <dbReference type="SAM" id="SignalP"/>
    </source>
</evidence>
<name>A0ABR2JH36_9PEZI</name>
<evidence type="ECO:0000313" key="2">
    <source>
        <dbReference type="EMBL" id="KAK8877019.1"/>
    </source>
</evidence>
<evidence type="ECO:0008006" key="4">
    <source>
        <dbReference type="Google" id="ProtNLM"/>
    </source>
</evidence>
<reference evidence="2 3" key="1">
    <citation type="journal article" date="2024" name="IMA Fungus">
        <title>Apiospora arundinis, a panoply of carbohydrate-active enzymes and secondary metabolites.</title>
        <authorList>
            <person name="Sorensen T."/>
            <person name="Petersen C."/>
            <person name="Muurmann A.T."/>
            <person name="Christiansen J.V."/>
            <person name="Brundto M.L."/>
            <person name="Overgaard C.K."/>
            <person name="Boysen A.T."/>
            <person name="Wollenberg R.D."/>
            <person name="Larsen T.O."/>
            <person name="Sorensen J.L."/>
            <person name="Nielsen K.L."/>
            <person name="Sondergaard T.E."/>
        </authorList>
    </citation>
    <scope>NUCLEOTIDE SEQUENCE [LARGE SCALE GENOMIC DNA]</scope>
    <source>
        <strain evidence="2 3">AAU 773</strain>
    </source>
</reference>
<feature type="chain" id="PRO_5046302245" description="Secreted protein" evidence="1">
    <location>
        <begin position="22"/>
        <end position="180"/>
    </location>
</feature>
<dbReference type="Proteomes" id="UP001390339">
    <property type="component" value="Unassembled WGS sequence"/>
</dbReference>
<dbReference type="PANTHER" id="PTHR35605:SF1">
    <property type="entry name" value="ECP2 EFFECTOR PROTEIN DOMAIN-CONTAINING PROTEIN-RELATED"/>
    <property type="match status" value="1"/>
</dbReference>
<keyword evidence="1" id="KW-0732">Signal</keyword>
<dbReference type="PANTHER" id="PTHR35605">
    <property type="entry name" value="ECP2 EFFECTOR PROTEIN DOMAIN-CONTAINING PROTEIN-RELATED"/>
    <property type="match status" value="1"/>
</dbReference>
<dbReference type="EMBL" id="JAPCWZ010000002">
    <property type="protein sequence ID" value="KAK8877019.1"/>
    <property type="molecule type" value="Genomic_DNA"/>
</dbReference>
<accession>A0ABR2JH36</accession>
<sequence length="180" mass="19215">MFSMMQFITVVMLGIVALAGADRVVYNPKITGTPTIHPGPNGTQIIFNGTLPSNVAIHNPLAGVAICPQKYDSPAYADKISDGIAYLIQKGDVACSAGYLPDATFCQRVSCSYNSAIYVCNYGHDAPVSPACNQVGNYAQSILDSCQKFDKGQKITEGQLWDNGDWDQGGYYVQVAGADC</sequence>
<keyword evidence="3" id="KW-1185">Reference proteome</keyword>
<evidence type="ECO:0000313" key="3">
    <source>
        <dbReference type="Proteomes" id="UP001390339"/>
    </source>
</evidence>
<feature type="signal peptide" evidence="1">
    <location>
        <begin position="1"/>
        <end position="21"/>
    </location>
</feature>
<organism evidence="2 3">
    <name type="scientific">Apiospora arundinis</name>
    <dbReference type="NCBI Taxonomy" id="335852"/>
    <lineage>
        <taxon>Eukaryota</taxon>
        <taxon>Fungi</taxon>
        <taxon>Dikarya</taxon>
        <taxon>Ascomycota</taxon>
        <taxon>Pezizomycotina</taxon>
        <taxon>Sordariomycetes</taxon>
        <taxon>Xylariomycetidae</taxon>
        <taxon>Amphisphaeriales</taxon>
        <taxon>Apiosporaceae</taxon>
        <taxon>Apiospora</taxon>
    </lineage>
</organism>
<proteinExistence type="predicted"/>
<protein>
    <recommendedName>
        <fullName evidence="4">Secreted protein</fullName>
    </recommendedName>
</protein>